<organism evidence="3 4">
    <name type="scientific">Nonomuraea rhodomycinica</name>
    <dbReference type="NCBI Taxonomy" id="1712872"/>
    <lineage>
        <taxon>Bacteria</taxon>
        <taxon>Bacillati</taxon>
        <taxon>Actinomycetota</taxon>
        <taxon>Actinomycetes</taxon>
        <taxon>Streptosporangiales</taxon>
        <taxon>Streptosporangiaceae</taxon>
        <taxon>Nonomuraea</taxon>
    </lineage>
</organism>
<dbReference type="EMBL" id="JABWGO010000009">
    <property type="protein sequence ID" value="NUW44346.1"/>
    <property type="molecule type" value="Genomic_DNA"/>
</dbReference>
<evidence type="ECO:0000313" key="3">
    <source>
        <dbReference type="EMBL" id="NUW44346.1"/>
    </source>
</evidence>
<keyword evidence="1" id="KW-1133">Transmembrane helix</keyword>
<proteinExistence type="predicted"/>
<evidence type="ECO:0000313" key="4">
    <source>
        <dbReference type="Proteomes" id="UP000546126"/>
    </source>
</evidence>
<accession>A0A7Y6IUI6</accession>
<feature type="domain" description="Thioredoxin" evidence="2">
    <location>
        <begin position="43"/>
        <end position="167"/>
    </location>
</feature>
<name>A0A7Y6IUI6_9ACTN</name>
<dbReference type="InterPro" id="IPR036249">
    <property type="entry name" value="Thioredoxin-like_sf"/>
</dbReference>
<sequence>MPYLVVAVALVGVLCLLNLLLLFGVIRRLREQSSMLEPPSLTLPVGGAVGDFSAVTTTRETVSMDSLGDGTLVGFFSSTCQPCHEKLPEFVAFAETTAARSLAVVATAPDEGAEMISALESVADVVVVESLGSPVAKAFDVRGTPAFVTVERGKVSATGLPASHLRA</sequence>
<dbReference type="CDD" id="cd02966">
    <property type="entry name" value="TlpA_like_family"/>
    <property type="match status" value="1"/>
</dbReference>
<feature type="transmembrane region" description="Helical" evidence="1">
    <location>
        <begin position="6"/>
        <end position="26"/>
    </location>
</feature>
<reference evidence="3 4" key="1">
    <citation type="submission" date="2020-06" db="EMBL/GenBank/DDBJ databases">
        <authorList>
            <person name="Chanama M."/>
        </authorList>
    </citation>
    <scope>NUCLEOTIDE SEQUENCE [LARGE SCALE GENOMIC DNA]</scope>
    <source>
        <strain evidence="3 4">TBRC6557</strain>
    </source>
</reference>
<keyword evidence="1" id="KW-0812">Transmembrane</keyword>
<dbReference type="Gene3D" id="3.40.30.10">
    <property type="entry name" value="Glutaredoxin"/>
    <property type="match status" value="1"/>
</dbReference>
<dbReference type="InterPro" id="IPR013766">
    <property type="entry name" value="Thioredoxin_domain"/>
</dbReference>
<evidence type="ECO:0000256" key="1">
    <source>
        <dbReference type="SAM" id="Phobius"/>
    </source>
</evidence>
<dbReference type="RefSeq" id="WP_175603875.1">
    <property type="nucleotide sequence ID" value="NZ_JABWGO010000009.1"/>
</dbReference>
<evidence type="ECO:0000259" key="2">
    <source>
        <dbReference type="PROSITE" id="PS51352"/>
    </source>
</evidence>
<dbReference type="AlphaFoldDB" id="A0A7Y6IUI6"/>
<dbReference type="Proteomes" id="UP000546126">
    <property type="component" value="Unassembled WGS sequence"/>
</dbReference>
<dbReference type="PROSITE" id="PS51352">
    <property type="entry name" value="THIOREDOXIN_2"/>
    <property type="match status" value="1"/>
</dbReference>
<dbReference type="SUPFAM" id="SSF52833">
    <property type="entry name" value="Thioredoxin-like"/>
    <property type="match status" value="1"/>
</dbReference>
<keyword evidence="4" id="KW-1185">Reference proteome</keyword>
<comment type="caution">
    <text evidence="3">The sequence shown here is derived from an EMBL/GenBank/DDBJ whole genome shotgun (WGS) entry which is preliminary data.</text>
</comment>
<keyword evidence="1" id="KW-0472">Membrane</keyword>
<gene>
    <name evidence="3" type="ORF">HT134_30095</name>
</gene>
<protein>
    <submittedName>
        <fullName evidence="3">TlpA family protein disulfide reductase</fullName>
    </submittedName>
</protein>